<dbReference type="InterPro" id="IPR011006">
    <property type="entry name" value="CheY-like_superfamily"/>
</dbReference>
<dbReference type="SMART" id="SM00448">
    <property type="entry name" value="REC"/>
    <property type="match status" value="1"/>
</dbReference>
<keyword evidence="1" id="KW-0597">Phosphoprotein</keyword>
<accession>A0ABW6BKK7</accession>
<organism evidence="4 5">
    <name type="scientific">Sphingobacterium bambusae</name>
    <dbReference type="NCBI Taxonomy" id="662858"/>
    <lineage>
        <taxon>Bacteria</taxon>
        <taxon>Pseudomonadati</taxon>
        <taxon>Bacteroidota</taxon>
        <taxon>Sphingobacteriia</taxon>
        <taxon>Sphingobacteriales</taxon>
        <taxon>Sphingobacteriaceae</taxon>
        <taxon>Sphingobacterium</taxon>
    </lineage>
</organism>
<feature type="domain" description="Response regulatory" evidence="2">
    <location>
        <begin position="11"/>
        <end position="125"/>
    </location>
</feature>
<feature type="modified residue" description="4-aspartylphosphate" evidence="1">
    <location>
        <position position="62"/>
    </location>
</feature>
<protein>
    <submittedName>
        <fullName evidence="4">LytR/AlgR family response regulator transcription factor</fullName>
    </submittedName>
</protein>
<name>A0ABW6BKK7_9SPHI</name>
<keyword evidence="5" id="KW-1185">Reference proteome</keyword>
<comment type="caution">
    <text evidence="4">The sequence shown here is derived from an EMBL/GenBank/DDBJ whole genome shotgun (WGS) entry which is preliminary data.</text>
</comment>
<gene>
    <name evidence="4" type="ORF">ACFS7Y_17100</name>
</gene>
<dbReference type="PROSITE" id="PS50110">
    <property type="entry name" value="RESPONSE_REGULATORY"/>
    <property type="match status" value="1"/>
</dbReference>
<dbReference type="Gene3D" id="2.40.50.1020">
    <property type="entry name" value="LytTr DNA-binding domain"/>
    <property type="match status" value="1"/>
</dbReference>
<evidence type="ECO:0000259" key="3">
    <source>
        <dbReference type="PROSITE" id="PS50930"/>
    </source>
</evidence>
<dbReference type="Pfam" id="PF04397">
    <property type="entry name" value="LytTR"/>
    <property type="match status" value="1"/>
</dbReference>
<dbReference type="Gene3D" id="3.40.50.2300">
    <property type="match status" value="1"/>
</dbReference>
<feature type="domain" description="HTH LytTR-type" evidence="3">
    <location>
        <begin position="154"/>
        <end position="256"/>
    </location>
</feature>
<dbReference type="Proteomes" id="UP001597525">
    <property type="component" value="Unassembled WGS sequence"/>
</dbReference>
<dbReference type="InterPro" id="IPR007492">
    <property type="entry name" value="LytTR_DNA-bd_dom"/>
</dbReference>
<evidence type="ECO:0000313" key="4">
    <source>
        <dbReference type="EMBL" id="MFD2969114.1"/>
    </source>
</evidence>
<proteinExistence type="predicted"/>
<evidence type="ECO:0000256" key="1">
    <source>
        <dbReference type="PROSITE-ProRule" id="PRU00169"/>
    </source>
</evidence>
<sequence>MNMFKPAEPISCLILEDEASSREMISQTLLESFPDIRQCVCSSIQEADEACQQALPALLILDINLPDGVSFDWLSRLLQQNQTFSVIFTTAYTQYAVEAFKFSALDFILKPFLPEELVHAVYKAVDAIGSRHYHLQLETLFHNLHRQDAPEKRIVLKTVEEIHVVNLDDIVAIEADNSYATFRLRGGQVILVSQGLKEFENRLRSNGFMRVHQSHLVHVKYISAFRKKTNELSLEGGIVVPVSLHKRPLLINYLNAL</sequence>
<dbReference type="InterPro" id="IPR046947">
    <property type="entry name" value="LytR-like"/>
</dbReference>
<evidence type="ECO:0000259" key="2">
    <source>
        <dbReference type="PROSITE" id="PS50110"/>
    </source>
</evidence>
<dbReference type="Pfam" id="PF00072">
    <property type="entry name" value="Response_reg"/>
    <property type="match status" value="1"/>
</dbReference>
<dbReference type="SUPFAM" id="SSF52172">
    <property type="entry name" value="CheY-like"/>
    <property type="match status" value="1"/>
</dbReference>
<evidence type="ECO:0000313" key="5">
    <source>
        <dbReference type="Proteomes" id="UP001597525"/>
    </source>
</evidence>
<reference evidence="5" key="1">
    <citation type="journal article" date="2019" name="Int. J. Syst. Evol. Microbiol.">
        <title>The Global Catalogue of Microorganisms (GCM) 10K type strain sequencing project: providing services to taxonomists for standard genome sequencing and annotation.</title>
        <authorList>
            <consortium name="The Broad Institute Genomics Platform"/>
            <consortium name="The Broad Institute Genome Sequencing Center for Infectious Disease"/>
            <person name="Wu L."/>
            <person name="Ma J."/>
        </authorList>
    </citation>
    <scope>NUCLEOTIDE SEQUENCE [LARGE SCALE GENOMIC DNA]</scope>
    <source>
        <strain evidence="5">KCTC 22814</strain>
    </source>
</reference>
<dbReference type="PANTHER" id="PTHR37299:SF1">
    <property type="entry name" value="STAGE 0 SPORULATION PROTEIN A HOMOLOG"/>
    <property type="match status" value="1"/>
</dbReference>
<dbReference type="PROSITE" id="PS50930">
    <property type="entry name" value="HTH_LYTTR"/>
    <property type="match status" value="1"/>
</dbReference>
<dbReference type="SMART" id="SM00850">
    <property type="entry name" value="LytTR"/>
    <property type="match status" value="1"/>
</dbReference>
<dbReference type="EMBL" id="JBHUPB010000011">
    <property type="protein sequence ID" value="MFD2969114.1"/>
    <property type="molecule type" value="Genomic_DNA"/>
</dbReference>
<dbReference type="RefSeq" id="WP_320184603.1">
    <property type="nucleotide sequence ID" value="NZ_CP138332.1"/>
</dbReference>
<dbReference type="PANTHER" id="PTHR37299">
    <property type="entry name" value="TRANSCRIPTIONAL REGULATOR-RELATED"/>
    <property type="match status" value="1"/>
</dbReference>
<dbReference type="InterPro" id="IPR001789">
    <property type="entry name" value="Sig_transdc_resp-reg_receiver"/>
</dbReference>